<dbReference type="InterPro" id="IPR016055">
    <property type="entry name" value="A-D-PHexomutase_a/b/a-I/II/III"/>
</dbReference>
<dbReference type="Gene3D" id="3.40.120.10">
    <property type="entry name" value="Alpha-D-Glucose-1,6-Bisphosphate, subunit A, domain 3"/>
    <property type="match status" value="3"/>
</dbReference>
<evidence type="ECO:0000259" key="12">
    <source>
        <dbReference type="Pfam" id="PF02880"/>
    </source>
</evidence>
<feature type="compositionally biased region" description="Polar residues" evidence="8">
    <location>
        <begin position="40"/>
        <end position="49"/>
    </location>
</feature>
<keyword evidence="5 7" id="KW-0460">Magnesium</keyword>
<dbReference type="PROSITE" id="PS00710">
    <property type="entry name" value="PGM_PMM"/>
    <property type="match status" value="1"/>
</dbReference>
<evidence type="ECO:0000259" key="9">
    <source>
        <dbReference type="Pfam" id="PF00408"/>
    </source>
</evidence>
<evidence type="ECO:0000259" key="10">
    <source>
        <dbReference type="Pfam" id="PF02878"/>
    </source>
</evidence>
<evidence type="ECO:0000313" key="13">
    <source>
        <dbReference type="EMBL" id="MEX3529006.1"/>
    </source>
</evidence>
<keyword evidence="3" id="KW-0597">Phosphoprotein</keyword>
<dbReference type="InterPro" id="IPR016066">
    <property type="entry name" value="A-D-PHexomutase_CS"/>
</dbReference>
<dbReference type="Pfam" id="PF00408">
    <property type="entry name" value="PGM_PMM_IV"/>
    <property type="match status" value="1"/>
</dbReference>
<dbReference type="PANTHER" id="PTHR45745:SF1">
    <property type="entry name" value="PHOSPHOGLUCOMUTASE 2B-RELATED"/>
    <property type="match status" value="1"/>
</dbReference>
<dbReference type="EMBL" id="JAYWMA010000007">
    <property type="protein sequence ID" value="MEX3529006.1"/>
    <property type="molecule type" value="Genomic_DNA"/>
</dbReference>
<dbReference type="InterPro" id="IPR005843">
    <property type="entry name" value="A-D-PHexomutase_C"/>
</dbReference>
<protein>
    <submittedName>
        <fullName evidence="13">Phosphoglucomutase (Alpha-D-glucose-1,6-bisphosphate-dependent)</fullName>
        <ecNumber evidence="13">5.4.2.2</ecNumber>
    </submittedName>
</protein>
<dbReference type="CDD" id="cd05801">
    <property type="entry name" value="PGM_like3"/>
    <property type="match status" value="1"/>
</dbReference>
<keyword evidence="6 13" id="KW-0413">Isomerase</keyword>
<evidence type="ECO:0000256" key="5">
    <source>
        <dbReference type="ARBA" id="ARBA00022842"/>
    </source>
</evidence>
<dbReference type="NCBIfam" id="TIGR01132">
    <property type="entry name" value="pgm"/>
    <property type="match status" value="1"/>
</dbReference>
<dbReference type="InterPro" id="IPR036900">
    <property type="entry name" value="A-D-PHexomutase_C_sf"/>
</dbReference>
<feature type="compositionally biased region" description="Basic and acidic residues" evidence="8">
    <location>
        <begin position="130"/>
        <end position="146"/>
    </location>
</feature>
<feature type="domain" description="Alpha-D-phosphohexomutase alpha/beta/alpha" evidence="11">
    <location>
        <begin position="215"/>
        <end position="320"/>
    </location>
</feature>
<dbReference type="InterPro" id="IPR005844">
    <property type="entry name" value="A-D-PHexomutase_a/b/a-I"/>
</dbReference>
<evidence type="ECO:0000256" key="2">
    <source>
        <dbReference type="ARBA" id="ARBA00010231"/>
    </source>
</evidence>
<comment type="similarity">
    <text evidence="2 7">Belongs to the phosphohexose mutase family.</text>
</comment>
<feature type="domain" description="Alpha-D-phosphohexomutase alpha/beta/alpha" evidence="12">
    <location>
        <begin position="326"/>
        <end position="446"/>
    </location>
</feature>
<keyword evidence="14" id="KW-1185">Reference proteome</keyword>
<evidence type="ECO:0000256" key="8">
    <source>
        <dbReference type="SAM" id="MobiDB-lite"/>
    </source>
</evidence>
<dbReference type="EC" id="5.4.2.2" evidence="13"/>
<evidence type="ECO:0000256" key="4">
    <source>
        <dbReference type="ARBA" id="ARBA00022723"/>
    </source>
</evidence>
<dbReference type="InterPro" id="IPR005846">
    <property type="entry name" value="A-D-PHexomutase_a/b/a-III"/>
</dbReference>
<gene>
    <name evidence="13" type="primary">pgm</name>
    <name evidence="13" type="ORF">VVR64_08035</name>
</gene>
<feature type="domain" description="Alpha-D-phosphohexomutase C-terminal" evidence="9">
    <location>
        <begin position="488"/>
        <end position="541"/>
    </location>
</feature>
<dbReference type="RefSeq" id="WP_368522595.1">
    <property type="nucleotide sequence ID" value="NZ_JAYWMA010000007.1"/>
</dbReference>
<proteinExistence type="inferred from homology"/>
<evidence type="ECO:0000313" key="14">
    <source>
        <dbReference type="Proteomes" id="UP001558353"/>
    </source>
</evidence>
<reference evidence="13 14" key="1">
    <citation type="journal article" date="2024" name="Fungal Genet. Biol.">
        <title>The porcine skin microbiome exhibits broad fungal antagonism.</title>
        <authorList>
            <person name="De La Cruz K.F."/>
            <person name="Townsend E.C."/>
            <person name="Alex Cheong J.Z."/>
            <person name="Salamzade R."/>
            <person name="Liu A."/>
            <person name="Sandstrom S."/>
            <person name="Davila E."/>
            <person name="Huang L."/>
            <person name="Xu K.H."/>
            <person name="Wu S.Y."/>
            <person name="Meudt J.J."/>
            <person name="Shanmuganayagam D."/>
            <person name="Gibson A.L.F."/>
            <person name="Kalan L.R."/>
        </authorList>
    </citation>
    <scope>NUCLEOTIDE SEQUENCE [LARGE SCALE GENOMIC DNA]</scope>
    <source>
        <strain evidence="13 14">LK2569</strain>
    </source>
</reference>
<evidence type="ECO:0000259" key="11">
    <source>
        <dbReference type="Pfam" id="PF02879"/>
    </source>
</evidence>
<dbReference type="Pfam" id="PF02879">
    <property type="entry name" value="PGM_PMM_II"/>
    <property type="match status" value="1"/>
</dbReference>
<dbReference type="Proteomes" id="UP001558353">
    <property type="component" value="Unassembled WGS sequence"/>
</dbReference>
<dbReference type="SUPFAM" id="SSF55957">
    <property type="entry name" value="Phosphoglucomutase, C-terminal domain"/>
    <property type="match status" value="1"/>
</dbReference>
<evidence type="ECO:0000256" key="6">
    <source>
        <dbReference type="ARBA" id="ARBA00023235"/>
    </source>
</evidence>
<dbReference type="GO" id="GO:0004614">
    <property type="term" value="F:phosphoglucomutase activity"/>
    <property type="evidence" value="ECO:0007669"/>
    <property type="project" value="UniProtKB-EC"/>
</dbReference>
<comment type="caution">
    <text evidence="13">The sequence shown here is derived from an EMBL/GenBank/DDBJ whole genome shotgun (WGS) entry which is preliminary data.</text>
</comment>
<comment type="cofactor">
    <cofactor evidence="1">
        <name>Mg(2+)</name>
        <dbReference type="ChEBI" id="CHEBI:18420"/>
    </cofactor>
</comment>
<dbReference type="PANTHER" id="PTHR45745">
    <property type="entry name" value="PHOSPHOMANNOMUTASE 45A"/>
    <property type="match status" value="1"/>
</dbReference>
<feature type="domain" description="Alpha-D-phosphohexomutase alpha/beta/alpha" evidence="10">
    <location>
        <begin position="40"/>
        <end position="186"/>
    </location>
</feature>
<dbReference type="InterPro" id="IPR005845">
    <property type="entry name" value="A-D-PHexomutase_a/b/a-II"/>
</dbReference>
<sequence>MAHDRAGQLAQPQDLIDVAELVTAYYTRHPEPGDPDQAVSFGTSGHRGSSLDTAFNEDHIHATTQAIVDYRTGQGIGGPLYIGRDTHGLSEPAMISALEVLTANGVTVMVDAQGRYTPTPAVSHAILRHNRDLDGGPNGSDKRRADGIVVTPSHNPPRDGGFKYNPPTGGPADADATDWIAARANDYLAAGLDGVKRQSVEKAGDLVVKHDYMNDYVADLPNVVNIDAIREAGVKIGADPMGGASVDYWGAIADAHGLDLAVVNPLVDATWRFMTLDTDGKIRMDCSSPDAMASLIGNRDKFDVSTGNDADADRHGIVTPDAGLMNPNHYLAVAIDYLFANRPGWASDTAVGKTLVSSSMVDRVVADLGRKLVEVPVGFKWFVPGLMDGSVGFGGEESAGASFLRHDGTVWSTDKDGLIMDLLAAEIIAVTGKTPSQRYAELADKFGAPAYARTDADADREQKAILKKLSPEQVTAETLAGEPITAKLTEAPGNGAVIGGLKVTTENAWFAARPSGTEDKYKIYAESFKGTDHLKQVQAEAQDVVSQVLGS</sequence>
<evidence type="ECO:0000256" key="1">
    <source>
        <dbReference type="ARBA" id="ARBA00001946"/>
    </source>
</evidence>
<dbReference type="InterPro" id="IPR005852">
    <property type="entry name" value="PGM_a-D-Glc-sp"/>
</dbReference>
<organism evidence="13 14">
    <name type="scientific">Corynebacterium xerosis</name>
    <dbReference type="NCBI Taxonomy" id="1725"/>
    <lineage>
        <taxon>Bacteria</taxon>
        <taxon>Bacillati</taxon>
        <taxon>Actinomycetota</taxon>
        <taxon>Actinomycetes</taxon>
        <taxon>Mycobacteriales</taxon>
        <taxon>Corynebacteriaceae</taxon>
        <taxon>Corynebacterium</taxon>
    </lineage>
</organism>
<dbReference type="Pfam" id="PF02880">
    <property type="entry name" value="PGM_PMM_III"/>
    <property type="match status" value="1"/>
</dbReference>
<dbReference type="Pfam" id="PF02878">
    <property type="entry name" value="PGM_PMM_I"/>
    <property type="match status" value="1"/>
</dbReference>
<evidence type="ECO:0000256" key="3">
    <source>
        <dbReference type="ARBA" id="ARBA00022553"/>
    </source>
</evidence>
<dbReference type="SUPFAM" id="SSF53738">
    <property type="entry name" value="Phosphoglucomutase, first 3 domains"/>
    <property type="match status" value="3"/>
</dbReference>
<accession>A0ABV3UUX1</accession>
<dbReference type="Gene3D" id="3.30.310.50">
    <property type="entry name" value="Alpha-D-phosphohexomutase, C-terminal domain"/>
    <property type="match status" value="1"/>
</dbReference>
<feature type="region of interest" description="Disordered" evidence="8">
    <location>
        <begin position="30"/>
        <end position="49"/>
    </location>
</feature>
<feature type="region of interest" description="Disordered" evidence="8">
    <location>
        <begin position="130"/>
        <end position="161"/>
    </location>
</feature>
<name>A0ABV3UUX1_9CORY</name>
<keyword evidence="4 7" id="KW-0479">Metal-binding</keyword>
<evidence type="ECO:0000256" key="7">
    <source>
        <dbReference type="RuleBase" id="RU004326"/>
    </source>
</evidence>